<keyword evidence="3" id="KW-0808">Transferase</keyword>
<dbReference type="KEGG" id="spsr:EGC80_19505"/>
<sequence>MKYKSYSDLSRDISDNIYKINTQNFDLIVGIPRSGMVPSYMVSLLLNVNCIDLPAFIRNEKLCKGITRDVGTDIVNSHDAKNILLIDDSILSGNSMLNSLKQIPTKFQGLITTAAVYSSHKNHENVDIVLTEVEPPRVFEWNIYHHPVVSNSCFDIDGVLCYDPSNEENDDGDKYVQFLCNAKPRFIPTEKIDYLVTNRLEKYRTQTEVWLSKNGVKFNKLIMLDLPGKADRLAQSDYYSHKANFYKNSDSSLFVESDINQAIEIANRSNKFVFCVDENIMISPGGLSRFKNKSYLFSKVRYKLSKIQVLRTLYNSFKF</sequence>
<protein>
    <submittedName>
        <fullName evidence="3">Phosphoribosyltransferase</fullName>
    </submittedName>
</protein>
<reference evidence="3" key="3">
    <citation type="submission" date="2018-11" db="EMBL/GenBank/DDBJ databases">
        <authorList>
            <person name="Hwang Y.J."/>
            <person name="Hwang C.Y."/>
        </authorList>
    </citation>
    <scope>NUCLEOTIDE SEQUENCE</scope>
    <source>
        <strain evidence="3">R106</strain>
    </source>
</reference>
<dbReference type="AlphaFoldDB" id="A0A3N4ECD3"/>
<name>A0A3N4ECD3_9GAMM</name>
<dbReference type="EMBL" id="CP034073">
    <property type="protein sequence ID" value="AZG36833.1"/>
    <property type="molecule type" value="Genomic_DNA"/>
</dbReference>
<dbReference type="RefSeq" id="WP_124011827.1">
    <property type="nucleotide sequence ID" value="NZ_CP034073.1"/>
</dbReference>
<evidence type="ECO:0000259" key="1">
    <source>
        <dbReference type="Pfam" id="PF00156"/>
    </source>
</evidence>
<dbReference type="Proteomes" id="UP000278855">
    <property type="component" value="Unassembled WGS sequence"/>
</dbReference>
<dbReference type="Pfam" id="PF00156">
    <property type="entry name" value="Pribosyltran"/>
    <property type="match status" value="1"/>
</dbReference>
<keyword evidence="3" id="KW-0328">Glycosyltransferase</keyword>
<organism evidence="3 5">
    <name type="scientific">Shewanella psychromarinicola</name>
    <dbReference type="NCBI Taxonomy" id="2487742"/>
    <lineage>
        <taxon>Bacteria</taxon>
        <taxon>Pseudomonadati</taxon>
        <taxon>Pseudomonadota</taxon>
        <taxon>Gammaproteobacteria</taxon>
        <taxon>Alteromonadales</taxon>
        <taxon>Shewanellaceae</taxon>
        <taxon>Shewanella</taxon>
    </lineage>
</organism>
<evidence type="ECO:0000313" key="4">
    <source>
        <dbReference type="Proteomes" id="UP000273778"/>
    </source>
</evidence>
<evidence type="ECO:0000313" key="2">
    <source>
        <dbReference type="EMBL" id="AZG36833.1"/>
    </source>
</evidence>
<accession>A0A3N4ECD3</accession>
<dbReference type="InterPro" id="IPR029057">
    <property type="entry name" value="PRTase-like"/>
</dbReference>
<reference evidence="2 4" key="1">
    <citation type="submission" date="2018-11" db="EMBL/GenBank/DDBJ databases">
        <title>Shewanella sp. M2.</title>
        <authorList>
            <person name="Hwang Y.J."/>
            <person name="Hwang C.Y."/>
        </authorList>
    </citation>
    <scope>NUCLEOTIDE SEQUENCE [LARGE SCALE GENOMIC DNA]</scope>
    <source>
        <strain evidence="2 4">M2</strain>
    </source>
</reference>
<dbReference type="EMBL" id="RKKB01000001">
    <property type="protein sequence ID" value="RPA34688.1"/>
    <property type="molecule type" value="Genomic_DNA"/>
</dbReference>
<dbReference type="Gene3D" id="3.40.50.2020">
    <property type="match status" value="1"/>
</dbReference>
<dbReference type="InterPro" id="IPR000836">
    <property type="entry name" value="PRTase_dom"/>
</dbReference>
<dbReference type="CDD" id="cd06223">
    <property type="entry name" value="PRTases_typeI"/>
    <property type="match status" value="1"/>
</dbReference>
<gene>
    <name evidence="3" type="ORF">EGC77_03170</name>
    <name evidence="2" type="ORF">EGC80_19505</name>
</gene>
<dbReference type="SUPFAM" id="SSF53271">
    <property type="entry name" value="PRTase-like"/>
    <property type="match status" value="1"/>
</dbReference>
<reference evidence="5" key="2">
    <citation type="submission" date="2018-11" db="EMBL/GenBank/DDBJ databases">
        <title>Shewanella sp. R106.</title>
        <authorList>
            <person name="Hwang Y.J."/>
            <person name="Hwang C.Y."/>
        </authorList>
    </citation>
    <scope>NUCLEOTIDE SEQUENCE [LARGE SCALE GENOMIC DNA]</scope>
    <source>
        <strain evidence="5">R106</strain>
    </source>
</reference>
<dbReference type="OrthoDB" id="9804476at2"/>
<proteinExistence type="predicted"/>
<keyword evidence="4" id="KW-1185">Reference proteome</keyword>
<dbReference type="Proteomes" id="UP000273778">
    <property type="component" value="Chromosome"/>
</dbReference>
<dbReference type="GO" id="GO:0016757">
    <property type="term" value="F:glycosyltransferase activity"/>
    <property type="evidence" value="ECO:0007669"/>
    <property type="project" value="UniProtKB-KW"/>
</dbReference>
<feature type="domain" description="Phosphoribosyltransferase" evidence="1">
    <location>
        <begin position="9"/>
        <end position="128"/>
    </location>
</feature>
<evidence type="ECO:0000313" key="5">
    <source>
        <dbReference type="Proteomes" id="UP000278855"/>
    </source>
</evidence>
<evidence type="ECO:0000313" key="3">
    <source>
        <dbReference type="EMBL" id="RPA34688.1"/>
    </source>
</evidence>